<dbReference type="Proteomes" id="UP000824013">
    <property type="component" value="Unassembled WGS sequence"/>
</dbReference>
<reference evidence="2" key="1">
    <citation type="journal article" date="2021" name="PeerJ">
        <title>Extensive microbial diversity within the chicken gut microbiome revealed by metagenomics and culture.</title>
        <authorList>
            <person name="Gilroy R."/>
            <person name="Ravi A."/>
            <person name="Getino M."/>
            <person name="Pursley I."/>
            <person name="Horton D.L."/>
            <person name="Alikhan N.F."/>
            <person name="Baker D."/>
            <person name="Gharbi K."/>
            <person name="Hall N."/>
            <person name="Watson M."/>
            <person name="Adriaenssens E.M."/>
            <person name="Foster-Nyarko E."/>
            <person name="Jarju S."/>
            <person name="Secka A."/>
            <person name="Antonio M."/>
            <person name="Oren A."/>
            <person name="Chaudhuri R.R."/>
            <person name="La Ragione R."/>
            <person name="Hildebrand F."/>
            <person name="Pallen M.J."/>
        </authorList>
    </citation>
    <scope>NUCLEOTIDE SEQUENCE</scope>
    <source>
        <strain evidence="2">3204</strain>
    </source>
</reference>
<dbReference type="AlphaFoldDB" id="A0A9D1ZKS6"/>
<proteinExistence type="predicted"/>
<accession>A0A9D1ZKS6</accession>
<evidence type="ECO:0000313" key="2">
    <source>
        <dbReference type="EMBL" id="HIY92032.1"/>
    </source>
</evidence>
<keyword evidence="1" id="KW-0175">Coiled coil</keyword>
<name>A0A9D1ZKS6_9LACO</name>
<organism evidence="2 3">
    <name type="scientific">Candidatus Companilactobacillus pullicola</name>
    <dbReference type="NCBI Taxonomy" id="2838523"/>
    <lineage>
        <taxon>Bacteria</taxon>
        <taxon>Bacillati</taxon>
        <taxon>Bacillota</taxon>
        <taxon>Bacilli</taxon>
        <taxon>Lactobacillales</taxon>
        <taxon>Lactobacillaceae</taxon>
        <taxon>Companilactobacillus</taxon>
    </lineage>
</organism>
<reference evidence="2" key="2">
    <citation type="submission" date="2021-04" db="EMBL/GenBank/DDBJ databases">
        <authorList>
            <person name="Gilroy R."/>
        </authorList>
    </citation>
    <scope>NUCLEOTIDE SEQUENCE</scope>
    <source>
        <strain evidence="2">3204</strain>
    </source>
</reference>
<dbReference type="EMBL" id="DXCM01000025">
    <property type="protein sequence ID" value="HIY92032.1"/>
    <property type="molecule type" value="Genomic_DNA"/>
</dbReference>
<evidence type="ECO:0000256" key="1">
    <source>
        <dbReference type="SAM" id="Coils"/>
    </source>
</evidence>
<protein>
    <submittedName>
        <fullName evidence="2">Uncharacterized protein</fullName>
    </submittedName>
</protein>
<gene>
    <name evidence="2" type="ORF">H9820_03690</name>
</gene>
<evidence type="ECO:0000313" key="3">
    <source>
        <dbReference type="Proteomes" id="UP000824013"/>
    </source>
</evidence>
<comment type="caution">
    <text evidence="2">The sequence shown here is derived from an EMBL/GenBank/DDBJ whole genome shotgun (WGS) entry which is preliminary data.</text>
</comment>
<feature type="coiled-coil region" evidence="1">
    <location>
        <begin position="137"/>
        <end position="223"/>
    </location>
</feature>
<sequence>MDTYFIPVPLIGLTEKKSYKIVVELEQFRHGPIKDDTGNVREYVHVFRANAASQVELINLPADGLPKPNKLIANYRLYEFDHRDWKQLGGSSGRLSKTVSKFLKAKNDGPIIGANLELNVNKALDCYSDNREQPDEQDLLQTENKQLFETLEETKEKHSKLQADLDYLNSDLSEIETDIETTKAAIKSKHELQEQIEEKQDRNKDLIKQLDAVKTTNQQLQTEINQKHHANEMMQQTVDRQNETYDHLVFLSEYMQDVATYKKIIQHRQEHDLQKVDDRRIKYVLMSKSFPEFLAKYNWKVDAKKEVLLQENISLVYALIGQDKESKDYLIKIGSSVDFESQSVIFDHGIKYKHFRPRSLVVVSDLFQTIDYDPYNTELLVRYVFEKKYEAAKRYKNEWFECTPETLKGLREVYDYFDTQLSHDGYLDKVIHRGKEMNESNKSNFYNKCSRKIAKRIWPDLTQK</sequence>